<reference evidence="1" key="2">
    <citation type="journal article" date="2015" name="Data Brief">
        <title>Shoot transcriptome of the giant reed, Arundo donax.</title>
        <authorList>
            <person name="Barrero R.A."/>
            <person name="Guerrero F.D."/>
            <person name="Moolhuijzen P."/>
            <person name="Goolsby J.A."/>
            <person name="Tidwell J."/>
            <person name="Bellgard S.E."/>
            <person name="Bellgard M.I."/>
        </authorList>
    </citation>
    <scope>NUCLEOTIDE SEQUENCE</scope>
    <source>
        <tissue evidence="1">Shoot tissue taken approximately 20 cm above the soil surface</tissue>
    </source>
</reference>
<evidence type="ECO:0000313" key="1">
    <source>
        <dbReference type="EMBL" id="JAD98024.1"/>
    </source>
</evidence>
<protein>
    <submittedName>
        <fullName evidence="1">Uncharacterized protein</fullName>
    </submittedName>
</protein>
<reference evidence="1" key="1">
    <citation type="submission" date="2014-09" db="EMBL/GenBank/DDBJ databases">
        <authorList>
            <person name="Magalhaes I.L.F."/>
            <person name="Oliveira U."/>
            <person name="Santos F.R."/>
            <person name="Vidigal T.H.D.A."/>
            <person name="Brescovit A.D."/>
            <person name="Santos A.J."/>
        </authorList>
    </citation>
    <scope>NUCLEOTIDE SEQUENCE</scope>
    <source>
        <tissue evidence="1">Shoot tissue taken approximately 20 cm above the soil surface</tissue>
    </source>
</reference>
<accession>A0A0A9EBA3</accession>
<proteinExistence type="predicted"/>
<organism evidence="1">
    <name type="scientific">Arundo donax</name>
    <name type="common">Giant reed</name>
    <name type="synonym">Donax arundinaceus</name>
    <dbReference type="NCBI Taxonomy" id="35708"/>
    <lineage>
        <taxon>Eukaryota</taxon>
        <taxon>Viridiplantae</taxon>
        <taxon>Streptophyta</taxon>
        <taxon>Embryophyta</taxon>
        <taxon>Tracheophyta</taxon>
        <taxon>Spermatophyta</taxon>
        <taxon>Magnoliopsida</taxon>
        <taxon>Liliopsida</taxon>
        <taxon>Poales</taxon>
        <taxon>Poaceae</taxon>
        <taxon>PACMAD clade</taxon>
        <taxon>Arundinoideae</taxon>
        <taxon>Arundineae</taxon>
        <taxon>Arundo</taxon>
    </lineage>
</organism>
<dbReference type="EMBL" id="GBRH01199871">
    <property type="protein sequence ID" value="JAD98024.1"/>
    <property type="molecule type" value="Transcribed_RNA"/>
</dbReference>
<sequence length="10" mass="967">MFSACAPPSG</sequence>
<name>A0A0A9EBA3_ARUDO</name>